<feature type="region of interest" description="Disordered" evidence="1">
    <location>
        <begin position="198"/>
        <end position="239"/>
    </location>
</feature>
<dbReference type="Gene3D" id="3.30.60.20">
    <property type="match status" value="1"/>
</dbReference>
<accession>A0A8H6IGI3</accession>
<dbReference type="Proteomes" id="UP000521943">
    <property type="component" value="Unassembled WGS sequence"/>
</dbReference>
<comment type="caution">
    <text evidence="2">The sequence shown here is derived from an EMBL/GenBank/DDBJ whole genome shotgun (WGS) entry which is preliminary data.</text>
</comment>
<dbReference type="SUPFAM" id="SSF48371">
    <property type="entry name" value="ARM repeat"/>
    <property type="match status" value="1"/>
</dbReference>
<feature type="compositionally biased region" description="Polar residues" evidence="1">
    <location>
        <begin position="222"/>
        <end position="231"/>
    </location>
</feature>
<feature type="compositionally biased region" description="Acidic residues" evidence="1">
    <location>
        <begin position="155"/>
        <end position="166"/>
    </location>
</feature>
<feature type="compositionally biased region" description="Polar residues" evidence="1">
    <location>
        <begin position="58"/>
        <end position="86"/>
    </location>
</feature>
<name>A0A8H6IGI3_9AGAR</name>
<dbReference type="EMBL" id="JACGCI010000003">
    <property type="protein sequence ID" value="KAF6765225.1"/>
    <property type="molecule type" value="Genomic_DNA"/>
</dbReference>
<feature type="region of interest" description="Disordered" evidence="1">
    <location>
        <begin position="58"/>
        <end position="91"/>
    </location>
</feature>
<dbReference type="InterPro" id="IPR016024">
    <property type="entry name" value="ARM-type_fold"/>
</dbReference>
<sequence>MESSSSNRAAPPRIDTSVSQDFIFAPSISTGGHISQNAYTLYDPSSASVSAAGIPSVRISTSSTDPRQSTSTRSDITVQAPNPSSRAKNESRKLLTHVLYQLLNRRRPPPVSQAIAELGREAAEGGAGAISDILRGVASMGRSMSKDPSRVTDTDDREGSDDEEDGAFSTETTFELMTQLQDLLAMSVSLKWQLFDDDARAPDPQKPTKEKERSSRFRRSFQPGSKTTRSPSPGVGDTDRVATPHLLSLCISVLSSVVSEDCRFQITSHRPSRPPNSLQIVTLNVAQFLINTHRHDPKIVSQVGFATIPAFSTFPREMQGRLMIFFQDVVLRGLLETLQRSQRFVEYDIPPNPVMSPIDTSISNGPVVQIQIDEAPQSATLDEVVRNFVKVQSSNAPHHAPIVYYLSSLVAPLLSAILEATDVTSLHSTHELAVRFYGLIEIMASLKVDAYNDLLQIAAYHSPQSRKSACSLLSTLWPKIIGHATISRSLSIPLSLDFRKTTIPWIAHRGHKHQHQFVPWQFIQKSSWSNFQGIPQHACSFCSVSIDGFGLLCPFCGTLMQQYTMAHDPSAQRVSMLRVSAVIPNGGEPSLRHNSHVFELVTCHQPLWGCISQGAKCSTCSFIAHTSCLLSPSMPTCGDFQLDSENMTVDHRALRRSALAYYPELRWSEEQIGMLSYEEIVVIYDNLRTQLQLISNGIALNSIIVIQRGKNAAHTKDFMVEEFELHSTLDSCKRLLASPTSQKSTATIDYIEENRISPLEHSILYDFSNLVYLSTAMKSPISVVQNATPSPSPSANLLNVDFPETQGPEPVADSVAHPYEAVPLSHMREILNVEFNIHHPAITKVLLNHMFNLSFFERLDPRQDITYDPISDDALCVFPLPLGLDMSTDVETLVSSIETCLLDLDLSVNEFGFLLVIRKFWPNGLMSDYGLRRLARSILSWIIVEDDNLATILRDYVAKQKPLPGVRTTGDMPPWPFAHPARSMSEPQSSNGRDYMTVRTALLSRYAVPWLLSLHDQDRDVYAEILYDTCLELADDRVVGSEVFDENMTEMEANSIKRLDAALFAVVKITQASVTFTCSEDLMLRWLTLVSELGIPSKPIAGLNRLFPRDSDFSNNRLSSVDSDLPKPNDNEATAAKTDPFSTLTQVAQQSSGSLTQALDWLGMIARSGIDIPINVFNQFTTLVTGPNAILSQAHSLVHIITLCLWLRSIGRQFLQTLLGRIHTAIGPQIVSALKGKDNEIKSISLAIIRHTFAGCVLIYGCDRADIFASGLLEESEVKDLPSRRKLGSRALAMDDPIVIDPGILRGVTDYLRLDIHTVNCLIAKFFHLFFTGTSLVASYEVDNFILKNGPLLADCAWKFYGIQRHDISALRAHFLLRTIVVDAEPFQNLIKGGLDEDLHWERRLVTMNRLSRILVDITSPAFNIDGRQWRSSVGEIFATFFSMLWSDSQEEIRLSVRAVASGLLPAQIEAISQCWNETLSKSPMTNKVHLISFLIQLRSHLPGWGLISWDNLIETMAEYVSDQDPDLSAFYSTYSTQDDLDTIHLSASALMLSLAMVADGVPIDAITLLKIKVQLIKLIGFSDLTVMTGQDALYIQYGEASELLEVAFPCVEGLVSVIDAPHTVEIPASVWGGYQEQEDRNIPVLVGFAFADVILNIISTVEALESLPVLPLKNLLESVYMMLHKFDFDVQPARSLQPLLRQAMDRIIELSPKNLNYEVRQLALTVVQAFCKRCFSIIRVGQTVFTILENVTEVIVSLNHQSQDALVVQGKSLLLSLLSAHTSDGLMVNIFKRPLKPEFFNVLKQVLEPPKSGQDSDPLASYLWRDTLNRSPECDPASMQTVINNLGQFVELVYSDGYSQELLTVTGQQAASIMRRLSDSLFDSVDSSPLLSMLARLSKANRKYSRELLPYIETTLRIALTRGSINAPSLIQLINATQHKVLNDATPLGKVVSTLVEILSDSLRLKARVLPTTLKAIIESLSSDGIPIYPDDPNARFKLLMNNLVENGCYFLDHHTWLDVQTENDFNVSLVVARIIFRALEQDPTATNSSMEITYKLVNSLRSWVVLAIAALQEDSGKSWVLILYQHFGSFSHAYLATMRTYAQSNLSSESAASDINLAYIAAKVWLMVAQRVSSLTGTADGPMLRIWNDVWPVFESLIDGLEMEARAGLSSSLLVLVSATIADLLIFLRNLRTPLALEITSHLEILNRLKIVRGEDAKVTRALRAMAEAPVETGLEHMLEQVAKEIVATEKMKNIEAKRDVGRVRIRAFWACFCRSFMIVEPTKAPIPDNPTTRRKAGSLTAHSLAGKKECIG</sequence>
<feature type="region of interest" description="Disordered" evidence="1">
    <location>
        <begin position="140"/>
        <end position="169"/>
    </location>
</feature>
<dbReference type="OrthoDB" id="6270916at2759"/>
<reference evidence="2 3" key="1">
    <citation type="submission" date="2020-07" db="EMBL/GenBank/DDBJ databases">
        <title>Comparative genomics of pyrophilous fungi reveals a link between fire events and developmental genes.</title>
        <authorList>
            <consortium name="DOE Joint Genome Institute"/>
            <person name="Steindorff A.S."/>
            <person name="Carver A."/>
            <person name="Calhoun S."/>
            <person name="Stillman K."/>
            <person name="Liu H."/>
            <person name="Lipzen A."/>
            <person name="Pangilinan J."/>
            <person name="Labutti K."/>
            <person name="Bruns T.D."/>
            <person name="Grigoriev I.V."/>
        </authorList>
    </citation>
    <scope>NUCLEOTIDE SEQUENCE [LARGE SCALE GENOMIC DNA]</scope>
    <source>
        <strain evidence="2 3">CBS 144469</strain>
    </source>
</reference>
<evidence type="ECO:0000313" key="2">
    <source>
        <dbReference type="EMBL" id="KAF6765225.1"/>
    </source>
</evidence>
<evidence type="ECO:0008006" key="4">
    <source>
        <dbReference type="Google" id="ProtNLM"/>
    </source>
</evidence>
<gene>
    <name evidence="2" type="ORF">DFP72DRAFT_1039947</name>
</gene>
<dbReference type="SUPFAM" id="SSF57889">
    <property type="entry name" value="Cysteine-rich domain"/>
    <property type="match status" value="1"/>
</dbReference>
<evidence type="ECO:0000256" key="1">
    <source>
        <dbReference type="SAM" id="MobiDB-lite"/>
    </source>
</evidence>
<protein>
    <recommendedName>
        <fullName evidence="4">Phorbol-ester/DAG-type domain-containing protein</fullName>
    </recommendedName>
</protein>
<keyword evidence="3" id="KW-1185">Reference proteome</keyword>
<dbReference type="InterPro" id="IPR046349">
    <property type="entry name" value="C1-like_sf"/>
</dbReference>
<organism evidence="2 3">
    <name type="scientific">Ephemerocybe angulata</name>
    <dbReference type="NCBI Taxonomy" id="980116"/>
    <lineage>
        <taxon>Eukaryota</taxon>
        <taxon>Fungi</taxon>
        <taxon>Dikarya</taxon>
        <taxon>Basidiomycota</taxon>
        <taxon>Agaricomycotina</taxon>
        <taxon>Agaricomycetes</taxon>
        <taxon>Agaricomycetidae</taxon>
        <taxon>Agaricales</taxon>
        <taxon>Agaricineae</taxon>
        <taxon>Psathyrellaceae</taxon>
        <taxon>Ephemerocybe</taxon>
    </lineage>
</organism>
<feature type="compositionally biased region" description="Basic and acidic residues" evidence="1">
    <location>
        <begin position="198"/>
        <end position="215"/>
    </location>
</feature>
<feature type="compositionally biased region" description="Basic and acidic residues" evidence="1">
    <location>
        <begin position="144"/>
        <end position="154"/>
    </location>
</feature>
<proteinExistence type="predicted"/>
<evidence type="ECO:0000313" key="3">
    <source>
        <dbReference type="Proteomes" id="UP000521943"/>
    </source>
</evidence>